<proteinExistence type="predicted"/>
<reference evidence="1" key="1">
    <citation type="submission" date="2023-05" db="EMBL/GenBank/DDBJ databases">
        <title>Nepenthes gracilis genome sequencing.</title>
        <authorList>
            <person name="Fukushima K."/>
        </authorList>
    </citation>
    <scope>NUCLEOTIDE SEQUENCE</scope>
    <source>
        <strain evidence="1">SING2019-196</strain>
    </source>
</reference>
<protein>
    <submittedName>
        <fullName evidence="1">Uncharacterized protein</fullName>
    </submittedName>
</protein>
<comment type="caution">
    <text evidence="1">The sequence shown here is derived from an EMBL/GenBank/DDBJ whole genome shotgun (WGS) entry which is preliminary data.</text>
</comment>
<evidence type="ECO:0000313" key="2">
    <source>
        <dbReference type="Proteomes" id="UP001279734"/>
    </source>
</evidence>
<keyword evidence="2" id="KW-1185">Reference proteome</keyword>
<organism evidence="1 2">
    <name type="scientific">Nepenthes gracilis</name>
    <name type="common">Slender pitcher plant</name>
    <dbReference type="NCBI Taxonomy" id="150966"/>
    <lineage>
        <taxon>Eukaryota</taxon>
        <taxon>Viridiplantae</taxon>
        <taxon>Streptophyta</taxon>
        <taxon>Embryophyta</taxon>
        <taxon>Tracheophyta</taxon>
        <taxon>Spermatophyta</taxon>
        <taxon>Magnoliopsida</taxon>
        <taxon>eudicotyledons</taxon>
        <taxon>Gunneridae</taxon>
        <taxon>Pentapetalae</taxon>
        <taxon>Caryophyllales</taxon>
        <taxon>Nepenthaceae</taxon>
        <taxon>Nepenthes</taxon>
    </lineage>
</organism>
<name>A0AAD3S0S8_NEPGR</name>
<evidence type="ECO:0000313" key="1">
    <source>
        <dbReference type="EMBL" id="GMH02167.1"/>
    </source>
</evidence>
<dbReference type="EMBL" id="BSYO01000003">
    <property type="protein sequence ID" value="GMH02167.1"/>
    <property type="molecule type" value="Genomic_DNA"/>
</dbReference>
<gene>
    <name evidence="1" type="ORF">Nepgr_004006</name>
</gene>
<accession>A0AAD3S0S8</accession>
<sequence length="215" mass="22986">MGVLLSSEVRRMSLRPLSTWMLLPVPWWWFWPNEVEAMHISSSSGPNALFLANARVEDSLVTHLPVGTKASSLSASSRGLICSDVIAGSDLVGIDSVQFEAPPVKSADVVKPSDVSWSRVVQVGHSFCQPKKMYKATGRLLPIPSSIPSHSIKIPSSPKAVVKANGAVMPTSNSFEILSGEDDLSLLRKSATPVELLSAVEDLVGPNNSMLVVLG</sequence>
<dbReference type="Proteomes" id="UP001279734">
    <property type="component" value="Unassembled WGS sequence"/>
</dbReference>
<dbReference type="AlphaFoldDB" id="A0AAD3S0S8"/>